<feature type="domain" description="D-glucuronyl C5-epimerase C-terminal" evidence="2">
    <location>
        <begin position="186"/>
        <end position="367"/>
    </location>
</feature>
<organism evidence="3 4">
    <name type="scientific">Streptomyces albiaxialis</name>
    <dbReference type="NCBI Taxonomy" id="329523"/>
    <lineage>
        <taxon>Bacteria</taxon>
        <taxon>Bacillati</taxon>
        <taxon>Actinomycetota</taxon>
        <taxon>Actinomycetes</taxon>
        <taxon>Kitasatosporales</taxon>
        <taxon>Streptomycetaceae</taxon>
        <taxon>Streptomyces</taxon>
    </lineage>
</organism>
<comment type="caution">
    <text evidence="3">The sequence shown here is derived from an EMBL/GenBank/DDBJ whole genome shotgun (WGS) entry which is preliminary data.</text>
</comment>
<evidence type="ECO:0000313" key="4">
    <source>
        <dbReference type="Proteomes" id="UP001500016"/>
    </source>
</evidence>
<evidence type="ECO:0000313" key="3">
    <source>
        <dbReference type="EMBL" id="GAA2083232.1"/>
    </source>
</evidence>
<gene>
    <name evidence="3" type="ORF">GCM10009801_43560</name>
</gene>
<name>A0ABN2W425_9ACTN</name>
<keyword evidence="4" id="KW-1185">Reference proteome</keyword>
<dbReference type="RefSeq" id="WP_344530669.1">
    <property type="nucleotide sequence ID" value="NZ_BAAAPE010000011.1"/>
</dbReference>
<dbReference type="SUPFAM" id="SSF48208">
    <property type="entry name" value="Six-hairpin glycosidases"/>
    <property type="match status" value="1"/>
</dbReference>
<feature type="compositionally biased region" description="Low complexity" evidence="1">
    <location>
        <begin position="45"/>
        <end position="56"/>
    </location>
</feature>
<protein>
    <recommendedName>
        <fullName evidence="2">D-glucuronyl C5-epimerase C-terminal domain-containing protein</fullName>
    </recommendedName>
</protein>
<dbReference type="EMBL" id="BAAAPE010000011">
    <property type="protein sequence ID" value="GAA2083232.1"/>
    <property type="molecule type" value="Genomic_DNA"/>
</dbReference>
<proteinExistence type="predicted"/>
<dbReference type="Proteomes" id="UP001500016">
    <property type="component" value="Unassembled WGS sequence"/>
</dbReference>
<evidence type="ECO:0000259" key="2">
    <source>
        <dbReference type="Pfam" id="PF06662"/>
    </source>
</evidence>
<dbReference type="InterPro" id="IPR010598">
    <property type="entry name" value="C5-epim_C"/>
</dbReference>
<dbReference type="InterPro" id="IPR008928">
    <property type="entry name" value="6-hairpin_glycosidase_sf"/>
</dbReference>
<accession>A0ABN2W425</accession>
<evidence type="ECO:0000256" key="1">
    <source>
        <dbReference type="SAM" id="MobiDB-lite"/>
    </source>
</evidence>
<dbReference type="Pfam" id="PF06662">
    <property type="entry name" value="C5-epim_C"/>
    <property type="match status" value="1"/>
</dbReference>
<sequence>MGTGERSGVDRKTFLLLGAGVLGGVGAAAPEGEAGAEDLLAPLPDVLEGGRVSPPDGGVPGGDPGVGPVEVPTRVPFPFRAAGYRALPRLAEDRRPWRDRPVPWSRVTPDDKHTYLDRHGVIMYRPNRKARGYDQPVTQLQFGLGCVTSYRRERDPARKRLFLRRARAQAERLIARKTVTRGAWYFTFPFDFTHGTHKGIRYRAPWYSGMAQGEALSFFVQLAELDGVTLEERLLYRTAADGAFASLLRGDDEWPWVVNRDSDGYLWIQLYPMDPTETSDYTFNGMLFAALGLWDYARFTGHPLARQLYDGALTTAAHFFPELRNTGGWAYYCRTHRIPTPTYHGHVVRLYRQLAWQTGSRRFARMAELLAGDTPARRGGRLSG</sequence>
<feature type="region of interest" description="Disordered" evidence="1">
    <location>
        <begin position="45"/>
        <end position="64"/>
    </location>
</feature>
<reference evidence="3 4" key="1">
    <citation type="journal article" date="2019" name="Int. J. Syst. Evol. Microbiol.">
        <title>The Global Catalogue of Microorganisms (GCM) 10K type strain sequencing project: providing services to taxonomists for standard genome sequencing and annotation.</title>
        <authorList>
            <consortium name="The Broad Institute Genomics Platform"/>
            <consortium name="The Broad Institute Genome Sequencing Center for Infectious Disease"/>
            <person name="Wu L."/>
            <person name="Ma J."/>
        </authorList>
    </citation>
    <scope>NUCLEOTIDE SEQUENCE [LARGE SCALE GENOMIC DNA]</scope>
    <source>
        <strain evidence="3 4">JCM 15478</strain>
    </source>
</reference>